<keyword evidence="4" id="KW-0479">Metal-binding</keyword>
<protein>
    <recommendedName>
        <fullName evidence="8">Tetrahaem cytochrome domain-containing protein</fullName>
    </recommendedName>
</protein>
<comment type="subcellular location">
    <subcellularLocation>
        <location evidence="1">Cell envelope</location>
    </subcellularLocation>
</comment>
<evidence type="ECO:0000256" key="6">
    <source>
        <dbReference type="ARBA" id="ARBA00023004"/>
    </source>
</evidence>
<dbReference type="GO" id="GO:0030313">
    <property type="term" value="C:cell envelope"/>
    <property type="evidence" value="ECO:0007669"/>
    <property type="project" value="UniProtKB-SubCell"/>
</dbReference>
<proteinExistence type="predicted"/>
<keyword evidence="6" id="KW-0408">Iron</keyword>
<dbReference type="OrthoDB" id="3174084at2"/>
<keyword evidence="7" id="KW-0472">Membrane</keyword>
<dbReference type="GO" id="GO:0046872">
    <property type="term" value="F:metal ion binding"/>
    <property type="evidence" value="ECO:0007669"/>
    <property type="project" value="UniProtKB-KW"/>
</dbReference>
<keyword evidence="10" id="KW-1185">Reference proteome</keyword>
<dbReference type="InterPro" id="IPR012286">
    <property type="entry name" value="Tetrahaem_cytochrome"/>
</dbReference>
<dbReference type="Pfam" id="PF14537">
    <property type="entry name" value="Cytochrom_c3_2"/>
    <property type="match status" value="1"/>
</dbReference>
<evidence type="ECO:0000256" key="1">
    <source>
        <dbReference type="ARBA" id="ARBA00004196"/>
    </source>
</evidence>
<evidence type="ECO:0000313" key="9">
    <source>
        <dbReference type="EMBL" id="SEO38420.1"/>
    </source>
</evidence>
<keyword evidence="5" id="KW-0249">Electron transport</keyword>
<dbReference type="EMBL" id="FOEC01000001">
    <property type="protein sequence ID" value="SEO38420.1"/>
    <property type="molecule type" value="Genomic_DNA"/>
</dbReference>
<dbReference type="InterPro" id="IPR036280">
    <property type="entry name" value="Multihaem_cyt_sf"/>
</dbReference>
<sequence length="237" mass="26348">MNEENMTNETQPAKKRSKKLIILGVIVVVLVAVGVGMMVWHEQPSFCSTLCHIENTYVQNFSQEQGVQGTDKYGNTVSDTNAMMAVLHNHTQATAKSQIVCVDCHKPNVAELAHDGVSFVSGNYTIPRDERSAQALQKWDGKTQESFCANQNCHVYLLGDNGEVSYDKLEASTQSRSFNPHQQYHENLSLECTDCHKGHRASTVVCTGCHEHENVDLPSGWVTYSESKQILEQAFNG</sequence>
<accession>A0A172RZY4</accession>
<organism evidence="9 10">
    <name type="scientific">Denitrobacterium detoxificans</name>
    <dbReference type="NCBI Taxonomy" id="79604"/>
    <lineage>
        <taxon>Bacteria</taxon>
        <taxon>Bacillati</taxon>
        <taxon>Actinomycetota</taxon>
        <taxon>Coriobacteriia</taxon>
        <taxon>Eggerthellales</taxon>
        <taxon>Eggerthellaceae</taxon>
        <taxon>Denitrobacterium</taxon>
    </lineage>
</organism>
<evidence type="ECO:0000256" key="5">
    <source>
        <dbReference type="ARBA" id="ARBA00022982"/>
    </source>
</evidence>
<feature type="domain" description="Tetrahaem cytochrome" evidence="8">
    <location>
        <begin position="165"/>
        <end position="211"/>
    </location>
</feature>
<dbReference type="Proteomes" id="UP000182975">
    <property type="component" value="Unassembled WGS sequence"/>
</dbReference>
<reference evidence="10" key="1">
    <citation type="submission" date="2016-10" db="EMBL/GenBank/DDBJ databases">
        <authorList>
            <person name="Varghese N."/>
        </authorList>
    </citation>
    <scope>NUCLEOTIDE SEQUENCE [LARGE SCALE GENOMIC DNA]</scope>
    <source>
        <strain evidence="10">DSM 21843</strain>
    </source>
</reference>
<dbReference type="RefSeq" id="WP_066664342.1">
    <property type="nucleotide sequence ID" value="NZ_CP011402.1"/>
</dbReference>
<dbReference type="STRING" id="79604.AAY81_09355"/>
<evidence type="ECO:0000313" key="10">
    <source>
        <dbReference type="Proteomes" id="UP000182975"/>
    </source>
</evidence>
<evidence type="ECO:0000259" key="8">
    <source>
        <dbReference type="Pfam" id="PF14537"/>
    </source>
</evidence>
<name>A0A172RZY4_9ACTN</name>
<gene>
    <name evidence="9" type="ORF">SAMN02910314_00068</name>
</gene>
<dbReference type="AlphaFoldDB" id="A0A172RZY4"/>
<dbReference type="SUPFAM" id="SSF48695">
    <property type="entry name" value="Multiheme cytochromes"/>
    <property type="match status" value="1"/>
</dbReference>
<evidence type="ECO:0000256" key="3">
    <source>
        <dbReference type="ARBA" id="ARBA00022617"/>
    </source>
</evidence>
<evidence type="ECO:0000256" key="4">
    <source>
        <dbReference type="ARBA" id="ARBA00022723"/>
    </source>
</evidence>
<dbReference type="KEGG" id="ddt:AAY81_09355"/>
<keyword evidence="3" id="KW-0349">Heme</keyword>
<dbReference type="Gene3D" id="1.10.1130.10">
    <property type="entry name" value="Flavocytochrome C3, Chain A"/>
    <property type="match status" value="1"/>
</dbReference>
<evidence type="ECO:0000256" key="7">
    <source>
        <dbReference type="SAM" id="Phobius"/>
    </source>
</evidence>
<evidence type="ECO:0000256" key="2">
    <source>
        <dbReference type="ARBA" id="ARBA00022448"/>
    </source>
</evidence>
<feature type="transmembrane region" description="Helical" evidence="7">
    <location>
        <begin position="20"/>
        <end position="40"/>
    </location>
</feature>
<keyword evidence="7" id="KW-0812">Transmembrane</keyword>
<keyword evidence="2" id="KW-0813">Transport</keyword>
<keyword evidence="7" id="KW-1133">Transmembrane helix</keyword>